<dbReference type="InterPro" id="IPR052016">
    <property type="entry name" value="Bact_Sigma-Reg"/>
</dbReference>
<keyword evidence="5" id="KW-0378">Hydrolase</keyword>
<dbReference type="Pfam" id="PF07228">
    <property type="entry name" value="SpoIIE"/>
    <property type="match status" value="1"/>
</dbReference>
<organism evidence="9 10">
    <name type="scientific">Litoribacillus peritrichatus</name>
    <dbReference type="NCBI Taxonomy" id="718191"/>
    <lineage>
        <taxon>Bacteria</taxon>
        <taxon>Pseudomonadati</taxon>
        <taxon>Pseudomonadota</taxon>
        <taxon>Gammaproteobacteria</taxon>
        <taxon>Oceanospirillales</taxon>
        <taxon>Oceanospirillaceae</taxon>
        <taxon>Litoribacillus</taxon>
    </lineage>
</organism>
<dbReference type="Gene3D" id="3.30.565.10">
    <property type="entry name" value="Histidine kinase-like ATPase, C-terminal domain"/>
    <property type="match status" value="1"/>
</dbReference>
<dbReference type="Gene3D" id="3.60.40.10">
    <property type="entry name" value="PPM-type phosphatase domain"/>
    <property type="match status" value="1"/>
</dbReference>
<dbReference type="PANTHER" id="PTHR43156:SF2">
    <property type="entry name" value="STAGE II SPORULATION PROTEIN E"/>
    <property type="match status" value="1"/>
</dbReference>
<keyword evidence="10" id="KW-1185">Reference proteome</keyword>
<comment type="subcellular location">
    <subcellularLocation>
        <location evidence="1">Membrane</location>
    </subcellularLocation>
</comment>
<dbReference type="InterPro" id="IPR036457">
    <property type="entry name" value="PPM-type-like_dom_sf"/>
</dbReference>
<dbReference type="Gene3D" id="6.10.340.10">
    <property type="match status" value="1"/>
</dbReference>
<feature type="domain" description="HAMP" evidence="8">
    <location>
        <begin position="359"/>
        <end position="412"/>
    </location>
</feature>
<dbReference type="InterPro" id="IPR003594">
    <property type="entry name" value="HATPase_dom"/>
</dbReference>
<dbReference type="RefSeq" id="WP_344796128.1">
    <property type="nucleotide sequence ID" value="NZ_BAABBN010000004.1"/>
</dbReference>
<feature type="transmembrane region" description="Helical" evidence="7">
    <location>
        <begin position="12"/>
        <end position="33"/>
    </location>
</feature>
<dbReference type="CDD" id="cd12913">
    <property type="entry name" value="PDC1_MCP_like"/>
    <property type="match status" value="1"/>
</dbReference>
<name>A0ABP7MCG0_9GAMM</name>
<evidence type="ECO:0000256" key="5">
    <source>
        <dbReference type="ARBA" id="ARBA00022801"/>
    </source>
</evidence>
<dbReference type="PANTHER" id="PTHR43156">
    <property type="entry name" value="STAGE II SPORULATION PROTEIN E-RELATED"/>
    <property type="match status" value="1"/>
</dbReference>
<dbReference type="EMBL" id="BAABBN010000004">
    <property type="protein sequence ID" value="GAA3917189.1"/>
    <property type="molecule type" value="Genomic_DNA"/>
</dbReference>
<accession>A0ABP7MCG0</accession>
<dbReference type="SMART" id="SM00304">
    <property type="entry name" value="HAMP"/>
    <property type="match status" value="1"/>
</dbReference>
<dbReference type="InterPro" id="IPR001932">
    <property type="entry name" value="PPM-type_phosphatase-like_dom"/>
</dbReference>
<dbReference type="CDD" id="cd16936">
    <property type="entry name" value="HATPase_RsbW-like"/>
    <property type="match status" value="1"/>
</dbReference>
<evidence type="ECO:0000256" key="7">
    <source>
        <dbReference type="SAM" id="Phobius"/>
    </source>
</evidence>
<keyword evidence="3" id="KW-0808">Transferase</keyword>
<dbReference type="CDD" id="cd06225">
    <property type="entry name" value="HAMP"/>
    <property type="match status" value="1"/>
</dbReference>
<evidence type="ECO:0000256" key="4">
    <source>
        <dbReference type="ARBA" id="ARBA00022777"/>
    </source>
</evidence>
<evidence type="ECO:0000259" key="8">
    <source>
        <dbReference type="PROSITE" id="PS50885"/>
    </source>
</evidence>
<feature type="transmembrane region" description="Helical" evidence="7">
    <location>
        <begin position="335"/>
        <end position="357"/>
    </location>
</feature>
<dbReference type="CDD" id="cd12912">
    <property type="entry name" value="PDC2_MCP_like"/>
    <property type="match status" value="1"/>
</dbReference>
<gene>
    <name evidence="9" type="ORF">GCM10022277_10150</name>
</gene>
<evidence type="ECO:0000313" key="9">
    <source>
        <dbReference type="EMBL" id="GAA3917189.1"/>
    </source>
</evidence>
<dbReference type="Pfam" id="PF13581">
    <property type="entry name" value="HATPase_c_2"/>
    <property type="match status" value="1"/>
</dbReference>
<dbReference type="InterPro" id="IPR003660">
    <property type="entry name" value="HAMP_dom"/>
</dbReference>
<keyword evidence="7" id="KW-1133">Transmembrane helix</keyword>
<evidence type="ECO:0000256" key="2">
    <source>
        <dbReference type="ARBA" id="ARBA00022553"/>
    </source>
</evidence>
<dbReference type="Pfam" id="PF22673">
    <property type="entry name" value="MCP-like_PDC_1"/>
    <property type="match status" value="1"/>
</dbReference>
<sequence>MRIGNSLSGRLSCWLIVLIGLIFSVTAVLDYSISKDHVLEEARLKIREEVKDAIYEVETLLVGVQKTTDQLGIVLGYSAVTPQLATRLLDDLVEGNRDVIGAAIALDPAFVGNEKGFATYVYRDGQALNRVDLTDRSTQDQSAQDNQTANNNDSQSSHVKQYYQEDWFRIAKETGNAHWSEPYFDTFGAKQPMVTYAVPVYQMTSPMLFEDQNKQFIGVVTGDIALSTLKAYLDQVNVGDSGFVMLASRQGKLISFPDDSFVMKSLKDMYPETDTSGAWQTLYRAFLSGEQGVYRGQCYQSDERCIIGYSPLAVTGWPMAVIIPEEEFIRPILMYLFKVIGLGVFTLILVLIAIRWVTRSVMAPLVDLSRLVGRIGEGDLTTVLPQSTHKDEVARLIDATSNMQNHLKQYIRDLADETALSNRLQGEMDAATRIQMAMLPGEGELFCESRYYQLYARLEPAKSVGGDLYFCHQLDEQRSYFVIGDVSDKGVPAALFMAKTMTILTQLVHKGTSPEILLDELNNVLVQNNDACMFVTLWCGILDHATLRLEYASGGHMAPLFIKGDTELSVVTVFDQENGMALGLMEDMDFPLNHRTLDAGDLIFLYTDGIDEAQNPSREFFGMDRMKSVLAELPQRDAQNAGKAMYQSVKSFAEDALQSDDITIMAIQLPARQPVSNPFLILPVSGESLSVVERCDFSVSMNAVRVLFEFLERYWAEHQITESVAFDIKLAAEELLSNAVKYALLQDSDKIQMIIGHTTDQLFVEFVDQGKAFNPLEEASCVELGMNAEDCAIGGLGVFLVKEVTDHQAYLREGNQNRICFSKFIV</sequence>
<keyword evidence="2" id="KW-0597">Phosphoprotein</keyword>
<evidence type="ECO:0000256" key="3">
    <source>
        <dbReference type="ARBA" id="ARBA00022679"/>
    </source>
</evidence>
<comment type="caution">
    <text evidence="9">The sequence shown here is derived from an EMBL/GenBank/DDBJ whole genome shotgun (WGS) entry which is preliminary data.</text>
</comment>
<dbReference type="SUPFAM" id="SSF55874">
    <property type="entry name" value="ATPase domain of HSP90 chaperone/DNA topoisomerase II/histidine kinase"/>
    <property type="match status" value="1"/>
</dbReference>
<dbReference type="PROSITE" id="PS50885">
    <property type="entry name" value="HAMP"/>
    <property type="match status" value="1"/>
</dbReference>
<dbReference type="SMART" id="SM00331">
    <property type="entry name" value="PP2C_SIG"/>
    <property type="match status" value="1"/>
</dbReference>
<dbReference type="SUPFAM" id="SSF158472">
    <property type="entry name" value="HAMP domain-like"/>
    <property type="match status" value="1"/>
</dbReference>
<dbReference type="Proteomes" id="UP001501565">
    <property type="component" value="Unassembled WGS sequence"/>
</dbReference>
<feature type="region of interest" description="Disordered" evidence="6">
    <location>
        <begin position="135"/>
        <end position="158"/>
    </location>
</feature>
<evidence type="ECO:0000256" key="6">
    <source>
        <dbReference type="SAM" id="MobiDB-lite"/>
    </source>
</evidence>
<keyword evidence="7" id="KW-0812">Transmembrane</keyword>
<reference evidence="10" key="1">
    <citation type="journal article" date="2019" name="Int. J. Syst. Evol. Microbiol.">
        <title>The Global Catalogue of Microorganisms (GCM) 10K type strain sequencing project: providing services to taxonomists for standard genome sequencing and annotation.</title>
        <authorList>
            <consortium name="The Broad Institute Genomics Platform"/>
            <consortium name="The Broad Institute Genome Sequencing Center for Infectious Disease"/>
            <person name="Wu L."/>
            <person name="Ma J."/>
        </authorList>
    </citation>
    <scope>NUCLEOTIDE SEQUENCE [LARGE SCALE GENOMIC DNA]</scope>
    <source>
        <strain evidence="10">JCM 17551</strain>
    </source>
</reference>
<keyword evidence="7" id="KW-0472">Membrane</keyword>
<proteinExistence type="predicted"/>
<dbReference type="InterPro" id="IPR036890">
    <property type="entry name" value="HATPase_C_sf"/>
</dbReference>
<keyword evidence="4" id="KW-0418">Kinase</keyword>
<protein>
    <submittedName>
        <fullName evidence="9">SpoIIE family protein phosphatase</fullName>
    </submittedName>
</protein>
<dbReference type="Pfam" id="PF00672">
    <property type="entry name" value="HAMP"/>
    <property type="match status" value="1"/>
</dbReference>
<feature type="compositionally biased region" description="Polar residues" evidence="6">
    <location>
        <begin position="139"/>
        <end position="158"/>
    </location>
</feature>
<dbReference type="Gene3D" id="3.30.450.20">
    <property type="entry name" value="PAS domain"/>
    <property type="match status" value="2"/>
</dbReference>
<evidence type="ECO:0000256" key="1">
    <source>
        <dbReference type="ARBA" id="ARBA00004370"/>
    </source>
</evidence>
<dbReference type="SUPFAM" id="SSF81606">
    <property type="entry name" value="PP2C-like"/>
    <property type="match status" value="1"/>
</dbReference>
<evidence type="ECO:0000313" key="10">
    <source>
        <dbReference type="Proteomes" id="UP001501565"/>
    </source>
</evidence>